<evidence type="ECO:0000313" key="2">
    <source>
        <dbReference type="Proteomes" id="UP001153678"/>
    </source>
</evidence>
<proteinExistence type="predicted"/>
<keyword evidence="2" id="KW-1185">Reference proteome</keyword>
<dbReference type="PANTHER" id="PTHR46579">
    <property type="entry name" value="F5/8 TYPE C DOMAIN-CONTAINING PROTEIN-RELATED"/>
    <property type="match status" value="1"/>
</dbReference>
<dbReference type="PANTHER" id="PTHR46579:SF2">
    <property type="entry name" value="C2H2-TYPE DOMAIN-CONTAINING PROTEIN"/>
    <property type="match status" value="1"/>
</dbReference>
<dbReference type="Pfam" id="PF02992">
    <property type="entry name" value="Transposase_21"/>
    <property type="match status" value="1"/>
</dbReference>
<name>A0A9W4WX68_9GLOM</name>
<comment type="caution">
    <text evidence="1">The sequence shown here is derived from an EMBL/GenBank/DDBJ whole genome shotgun (WGS) entry which is preliminary data.</text>
</comment>
<dbReference type="OrthoDB" id="2421950at2759"/>
<evidence type="ECO:0000313" key="1">
    <source>
        <dbReference type="EMBL" id="CAI2185774.1"/>
    </source>
</evidence>
<accession>A0A9W4WX68</accession>
<organism evidence="1 2">
    <name type="scientific">Funneliformis geosporum</name>
    <dbReference type="NCBI Taxonomy" id="1117311"/>
    <lineage>
        <taxon>Eukaryota</taxon>
        <taxon>Fungi</taxon>
        <taxon>Fungi incertae sedis</taxon>
        <taxon>Mucoromycota</taxon>
        <taxon>Glomeromycotina</taxon>
        <taxon>Glomeromycetes</taxon>
        <taxon>Glomerales</taxon>
        <taxon>Glomeraceae</taxon>
        <taxon>Funneliformis</taxon>
    </lineage>
</organism>
<sequence>MEHEDLDKCMEHEDSDEYIEYEDLDEHIEHEDLDEYTEYENLDKYINTNYSSVDIYHNPQILNVDETIKQVVFWVYLFQDIFLLPQTASAILLDFFKELLQSFNENKFLDFPLTIYHILNGKDQHIRCKCNEIITKTVRTSKGNHLIKSIKTYSYHSIIQQLGLLLSKPGIEALLESYWFNPCKHIQNSVGVIYLTILNLPRHMQFREENTFVVRIIPGPHEPNVNEIHQYIDPLVDELLQLLASQVIQSPNYSIGRVYRAALIMISCDTPTVRKIGGFSGHSSKRECYRYDHTFPTIQDSNTGYWKPDFSNFDTNFPQRSKEKHRSIAYKFKNASPTIYPMHNLYLDTAKRMIKAWTSDKQPLIFTNDFKKIQNIVDITLPPSDIGCIPLKIASRFAGFSVDRQTIISLEDIENGDLAIKDLLNKIKSIWGLEIVTPNMQRIFIGLRTPL</sequence>
<dbReference type="EMBL" id="CAMKVN010003862">
    <property type="protein sequence ID" value="CAI2185774.1"/>
    <property type="molecule type" value="Genomic_DNA"/>
</dbReference>
<reference evidence="1" key="1">
    <citation type="submission" date="2022-08" db="EMBL/GenBank/DDBJ databases">
        <authorList>
            <person name="Kallberg Y."/>
            <person name="Tangrot J."/>
            <person name="Rosling A."/>
        </authorList>
    </citation>
    <scope>NUCLEOTIDE SEQUENCE</scope>
    <source>
        <strain evidence="1">Wild A</strain>
    </source>
</reference>
<dbReference type="AlphaFoldDB" id="A0A9W4WX68"/>
<gene>
    <name evidence="1" type="ORF">FWILDA_LOCUS12245</name>
</gene>
<protein>
    <submittedName>
        <fullName evidence="1">11970_t:CDS:1</fullName>
    </submittedName>
</protein>
<dbReference type="Proteomes" id="UP001153678">
    <property type="component" value="Unassembled WGS sequence"/>
</dbReference>
<dbReference type="InterPro" id="IPR004242">
    <property type="entry name" value="Transposase_21"/>
</dbReference>